<evidence type="ECO:0000256" key="6">
    <source>
        <dbReference type="ARBA" id="ARBA00023288"/>
    </source>
</evidence>
<dbReference type="PROSITE" id="PS00018">
    <property type="entry name" value="EF_HAND_1"/>
    <property type="match status" value="1"/>
</dbReference>
<dbReference type="PANTHER" id="PTHR23055">
    <property type="entry name" value="CALCIUM BINDING PROTEINS"/>
    <property type="match status" value="1"/>
</dbReference>
<name>A0A448YN34_BRENA</name>
<accession>A0A448YN34</accession>
<keyword evidence="3" id="KW-0479">Metal-binding</keyword>
<evidence type="ECO:0000256" key="1">
    <source>
        <dbReference type="ARBA" id="ARBA00006049"/>
    </source>
</evidence>
<dbReference type="GO" id="GO:0005829">
    <property type="term" value="C:cytosol"/>
    <property type="evidence" value="ECO:0007669"/>
    <property type="project" value="TreeGrafter"/>
</dbReference>
<proteinExistence type="inferred from homology"/>
<evidence type="ECO:0000256" key="4">
    <source>
        <dbReference type="ARBA" id="ARBA00022737"/>
    </source>
</evidence>
<dbReference type="PANTHER" id="PTHR23055:SF178">
    <property type="entry name" value="NEUROCALCIN HOMOLOG"/>
    <property type="match status" value="1"/>
</dbReference>
<dbReference type="PROSITE" id="PS50222">
    <property type="entry name" value="EF_HAND_2"/>
    <property type="match status" value="2"/>
</dbReference>
<gene>
    <name evidence="9" type="ORF">BRENAR_LOCUS3073</name>
</gene>
<dbReference type="FunFam" id="1.10.238.10:FF:000009">
    <property type="entry name" value="Visinin-like protein 1"/>
    <property type="match status" value="1"/>
</dbReference>
<dbReference type="EMBL" id="CAACVR010000023">
    <property type="protein sequence ID" value="VEU22342.1"/>
    <property type="molecule type" value="Genomic_DNA"/>
</dbReference>
<dbReference type="InterPro" id="IPR028846">
    <property type="entry name" value="Recoverin"/>
</dbReference>
<evidence type="ECO:0000256" key="7">
    <source>
        <dbReference type="ARBA" id="ARBA00071944"/>
    </source>
</evidence>
<protein>
    <recommendedName>
        <fullName evidence="7">Calcium-binding protein NCS-1</fullName>
    </recommendedName>
</protein>
<evidence type="ECO:0000313" key="9">
    <source>
        <dbReference type="EMBL" id="VEU22342.1"/>
    </source>
</evidence>
<dbReference type="InterPro" id="IPR011992">
    <property type="entry name" value="EF-hand-dom_pair"/>
</dbReference>
<dbReference type="Gene3D" id="1.10.238.10">
    <property type="entry name" value="EF-hand"/>
    <property type="match status" value="1"/>
</dbReference>
<keyword evidence="2" id="KW-0519">Myristate</keyword>
<keyword evidence="4" id="KW-0677">Repeat</keyword>
<dbReference type="PRINTS" id="PR00450">
    <property type="entry name" value="RECOVERIN"/>
</dbReference>
<dbReference type="Proteomes" id="UP000290900">
    <property type="component" value="Unassembled WGS sequence"/>
</dbReference>
<feature type="domain" description="EF-hand" evidence="8">
    <location>
        <begin position="60"/>
        <end position="95"/>
    </location>
</feature>
<evidence type="ECO:0000256" key="2">
    <source>
        <dbReference type="ARBA" id="ARBA00022707"/>
    </source>
</evidence>
<dbReference type="InParanoid" id="A0A448YN34"/>
<dbReference type="SUPFAM" id="SSF47473">
    <property type="entry name" value="EF-hand"/>
    <property type="match status" value="1"/>
</dbReference>
<dbReference type="InterPro" id="IPR018247">
    <property type="entry name" value="EF_Hand_1_Ca_BS"/>
</dbReference>
<dbReference type="FunCoup" id="A0A448YN34">
    <property type="interactions" value="130"/>
</dbReference>
<organism evidence="9 10">
    <name type="scientific">Brettanomyces naardenensis</name>
    <name type="common">Yeast</name>
    <dbReference type="NCBI Taxonomy" id="13370"/>
    <lineage>
        <taxon>Eukaryota</taxon>
        <taxon>Fungi</taxon>
        <taxon>Dikarya</taxon>
        <taxon>Ascomycota</taxon>
        <taxon>Saccharomycotina</taxon>
        <taxon>Pichiomycetes</taxon>
        <taxon>Pichiales</taxon>
        <taxon>Pichiaceae</taxon>
        <taxon>Brettanomyces</taxon>
    </lineage>
</organism>
<dbReference type="Pfam" id="PF13499">
    <property type="entry name" value="EF-hand_7"/>
    <property type="match status" value="1"/>
</dbReference>
<evidence type="ECO:0000313" key="10">
    <source>
        <dbReference type="Proteomes" id="UP000290900"/>
    </source>
</evidence>
<dbReference type="InterPro" id="IPR002048">
    <property type="entry name" value="EF_hand_dom"/>
</dbReference>
<feature type="domain" description="EF-hand" evidence="8">
    <location>
        <begin position="96"/>
        <end position="131"/>
    </location>
</feature>
<sequence length="195" mass="22501">MGQQASKLNKEDISNLKQETKFTTRELQQWYKGFKRDAPTGKLTKEDFIKIHRQFYPFGDPTDFATFAFEAIDVNSQGYIDFKDFIISLSIASRGSMPEKLKWTFKMYDRDKDGFISYDDLLRVVRSIYTMTGTECVTFKDEDITAESRVGKIWVGFHKSLGEKDSGRISLGEFSDYKRLDPEALSTLGVYNDLV</sequence>
<evidence type="ECO:0000259" key="8">
    <source>
        <dbReference type="PROSITE" id="PS50222"/>
    </source>
</evidence>
<keyword evidence="10" id="KW-1185">Reference proteome</keyword>
<dbReference type="GO" id="GO:0016020">
    <property type="term" value="C:membrane"/>
    <property type="evidence" value="ECO:0007669"/>
    <property type="project" value="TreeGrafter"/>
</dbReference>
<reference evidence="9 10" key="1">
    <citation type="submission" date="2018-12" db="EMBL/GenBank/DDBJ databases">
        <authorList>
            <person name="Tiukova I."/>
            <person name="Dainat J."/>
        </authorList>
    </citation>
    <scope>NUCLEOTIDE SEQUENCE [LARGE SCALE GENOMIC DNA]</scope>
</reference>
<dbReference type="CDD" id="cd00051">
    <property type="entry name" value="EFh"/>
    <property type="match status" value="1"/>
</dbReference>
<dbReference type="STRING" id="13370.A0A448YN34"/>
<evidence type="ECO:0000256" key="3">
    <source>
        <dbReference type="ARBA" id="ARBA00022723"/>
    </source>
</evidence>
<evidence type="ECO:0000256" key="5">
    <source>
        <dbReference type="ARBA" id="ARBA00022837"/>
    </source>
</evidence>
<keyword evidence="5" id="KW-0106">Calcium</keyword>
<dbReference type="AlphaFoldDB" id="A0A448YN34"/>
<dbReference type="GO" id="GO:0008047">
    <property type="term" value="F:enzyme activator activity"/>
    <property type="evidence" value="ECO:0007669"/>
    <property type="project" value="UniProtKB-ARBA"/>
</dbReference>
<dbReference type="SMART" id="SM00054">
    <property type="entry name" value="EFh"/>
    <property type="match status" value="2"/>
</dbReference>
<keyword evidence="6" id="KW-0449">Lipoprotein</keyword>
<dbReference type="OrthoDB" id="191686at2759"/>
<comment type="similarity">
    <text evidence="1">Belongs to the recoverin family.</text>
</comment>
<dbReference type="GO" id="GO:0005509">
    <property type="term" value="F:calcium ion binding"/>
    <property type="evidence" value="ECO:0007669"/>
    <property type="project" value="InterPro"/>
</dbReference>